<feature type="repeat" description="TPR" evidence="1">
    <location>
        <begin position="91"/>
        <end position="124"/>
    </location>
</feature>
<dbReference type="InterPro" id="IPR019734">
    <property type="entry name" value="TPR_rpt"/>
</dbReference>
<keyword evidence="2" id="KW-0732">Signal</keyword>
<evidence type="ECO:0000313" key="3">
    <source>
        <dbReference type="EMBL" id="RVT82976.1"/>
    </source>
</evidence>
<dbReference type="AlphaFoldDB" id="A0A437LC42"/>
<proteinExistence type="predicted"/>
<protein>
    <submittedName>
        <fullName evidence="3">Tetratricopeptide repeat protein</fullName>
    </submittedName>
</protein>
<accession>A0A437LC42</accession>
<dbReference type="PANTHER" id="PTHR44809:SF1">
    <property type="entry name" value="PROTEIN O-MANNOSYL-TRANSFERASE TMTC1"/>
    <property type="match status" value="1"/>
</dbReference>
<feature type="chain" id="PRO_5019317101" evidence="2">
    <location>
        <begin position="20"/>
        <end position="169"/>
    </location>
</feature>
<dbReference type="RefSeq" id="WP_127683957.1">
    <property type="nucleotide sequence ID" value="NZ_SACM01000005.1"/>
</dbReference>
<dbReference type="Proteomes" id="UP000288587">
    <property type="component" value="Unassembled WGS sequence"/>
</dbReference>
<organism evidence="3 4">
    <name type="scientific">Inhella crocodyli</name>
    <dbReference type="NCBI Taxonomy" id="2499851"/>
    <lineage>
        <taxon>Bacteria</taxon>
        <taxon>Pseudomonadati</taxon>
        <taxon>Pseudomonadota</taxon>
        <taxon>Betaproteobacteria</taxon>
        <taxon>Burkholderiales</taxon>
        <taxon>Sphaerotilaceae</taxon>
        <taxon>Inhella</taxon>
    </lineage>
</organism>
<dbReference type="Pfam" id="PF14559">
    <property type="entry name" value="TPR_19"/>
    <property type="match status" value="1"/>
</dbReference>
<dbReference type="PANTHER" id="PTHR44809">
    <property type="match status" value="1"/>
</dbReference>
<sequence>MHPFAVLLGLWLAATPALAQAPSANPLDQAQSHWYGGRQAQAIEVLTQAVQADPQQSRWRFTLAWMKQERGDTAGAEALLSRLIEDFPDHAEAHNNLAVIQAARGELDAAHQSLARAVLLNPAHAQAQENLGDVLLRLAQRAYAKAQGLQPQTRLQLKISQLEALTRAR</sequence>
<evidence type="ECO:0000256" key="1">
    <source>
        <dbReference type="PROSITE-ProRule" id="PRU00339"/>
    </source>
</evidence>
<dbReference type="OrthoDB" id="5294075at2"/>
<dbReference type="Gene3D" id="1.25.40.10">
    <property type="entry name" value="Tetratricopeptide repeat domain"/>
    <property type="match status" value="1"/>
</dbReference>
<dbReference type="EMBL" id="SACM01000005">
    <property type="protein sequence ID" value="RVT82976.1"/>
    <property type="molecule type" value="Genomic_DNA"/>
</dbReference>
<comment type="caution">
    <text evidence="3">The sequence shown here is derived from an EMBL/GenBank/DDBJ whole genome shotgun (WGS) entry which is preliminary data.</text>
</comment>
<dbReference type="PROSITE" id="PS50005">
    <property type="entry name" value="TPR"/>
    <property type="match status" value="1"/>
</dbReference>
<evidence type="ECO:0000256" key="2">
    <source>
        <dbReference type="SAM" id="SignalP"/>
    </source>
</evidence>
<name>A0A437LC42_9BURK</name>
<feature type="signal peptide" evidence="2">
    <location>
        <begin position="1"/>
        <end position="19"/>
    </location>
</feature>
<dbReference type="InterPro" id="IPR052943">
    <property type="entry name" value="TMTC_O-mannosyl-trnsfr"/>
</dbReference>
<keyword evidence="1" id="KW-0802">TPR repeat</keyword>
<dbReference type="Pfam" id="PF13432">
    <property type="entry name" value="TPR_16"/>
    <property type="match status" value="1"/>
</dbReference>
<dbReference type="SUPFAM" id="SSF48452">
    <property type="entry name" value="TPR-like"/>
    <property type="match status" value="1"/>
</dbReference>
<dbReference type="InterPro" id="IPR011990">
    <property type="entry name" value="TPR-like_helical_dom_sf"/>
</dbReference>
<gene>
    <name evidence="3" type="ORF">EOD73_15555</name>
</gene>
<reference evidence="3 4" key="1">
    <citation type="submission" date="2019-01" db="EMBL/GenBank/DDBJ databases">
        <authorList>
            <person name="Chen W.-M."/>
        </authorList>
    </citation>
    <scope>NUCLEOTIDE SEQUENCE [LARGE SCALE GENOMIC DNA]</scope>
    <source>
        <strain evidence="3 4">CCP-18</strain>
    </source>
</reference>
<keyword evidence="4" id="KW-1185">Reference proteome</keyword>
<evidence type="ECO:0000313" key="4">
    <source>
        <dbReference type="Proteomes" id="UP000288587"/>
    </source>
</evidence>